<evidence type="ECO:0000313" key="1">
    <source>
        <dbReference type="EMBL" id="TFK60673.1"/>
    </source>
</evidence>
<name>A0ACD3A4R7_9AGAR</name>
<dbReference type="EMBL" id="ML208745">
    <property type="protein sequence ID" value="TFK60673.1"/>
    <property type="molecule type" value="Genomic_DNA"/>
</dbReference>
<gene>
    <name evidence="1" type="ORF">BDN72DRAFT_965574</name>
</gene>
<proteinExistence type="predicted"/>
<sequence>MHRILQNPELLHMIFSDMKKEENLCNAVVCKKWSEVALDVLWADVTNIYPLVRLLAPITILCNRRRESYCFSRSPTPRDWERFLRYSRRVRKLEYDQKALDLHSTLFDHIARTRPTSVLFPNLISLDWCAAPSRLVLFLHPGLRHLVLRVVLDAHETLLLGKVARRIVALSNNISTLEITQTGSSPCSTLGSGIPILEFEADLCCLIRGLGCLQQLYLPRGWLTTRVAEAASKLSSLHTIDAASAKSGEGCFLDTMIFSPSLRLPLNPNASQEQTSEPEEATSHFAALADLRLATRFTNAVVFLQSSGWNAKNLTTLHIWSQILESAHSFGEIIDTISRICPGLVSLSLKSRTAYDPEHFTTFYYPRIGDINHSRGEGVEIRSQTDQRVTSDHIYPLLKLKLLKKLELHHHLPVALSPGELEAFAIGIGQNGCLEELDLFSEHPWTNKCERSELIKEKRALEEGSDKLVLKLRHTLHTFAKWCPTLRNLSLFVRPDPIQDLKPPHVFRSSSPDDGHTIHSPFPNLETLYFGYSPLSRQATPFVVAFLSHYISSKVVICGSGRPWHERHRRLSLRALRLSIKNWKRTMKNCIRDIMKGPTGTETSPAVAHPGDIPDQELDWFTSYLPSEYSPETTNDPDDPMVAKPDSVDVLERDWSTWGGEFDSTTPNESDDEDLKELLDLFSNRQDSFIAPHSLPNARLYEYVNKHPRLKSFLQDHIPGEVRFVIGEEADEIYNTHHEYALMVPLGMKIVAAMRSQDTAEQRE</sequence>
<dbReference type="Proteomes" id="UP000308600">
    <property type="component" value="Unassembled WGS sequence"/>
</dbReference>
<keyword evidence="2" id="KW-1185">Reference proteome</keyword>
<protein>
    <submittedName>
        <fullName evidence="1">Uncharacterized protein</fullName>
    </submittedName>
</protein>
<reference evidence="1 2" key="1">
    <citation type="journal article" date="2019" name="Nat. Ecol. Evol.">
        <title>Megaphylogeny resolves global patterns of mushroom evolution.</title>
        <authorList>
            <person name="Varga T."/>
            <person name="Krizsan K."/>
            <person name="Foldi C."/>
            <person name="Dima B."/>
            <person name="Sanchez-Garcia M."/>
            <person name="Sanchez-Ramirez S."/>
            <person name="Szollosi G.J."/>
            <person name="Szarkandi J.G."/>
            <person name="Papp V."/>
            <person name="Albert L."/>
            <person name="Andreopoulos W."/>
            <person name="Angelini C."/>
            <person name="Antonin V."/>
            <person name="Barry K.W."/>
            <person name="Bougher N.L."/>
            <person name="Buchanan P."/>
            <person name="Buyck B."/>
            <person name="Bense V."/>
            <person name="Catcheside P."/>
            <person name="Chovatia M."/>
            <person name="Cooper J."/>
            <person name="Damon W."/>
            <person name="Desjardin D."/>
            <person name="Finy P."/>
            <person name="Geml J."/>
            <person name="Haridas S."/>
            <person name="Hughes K."/>
            <person name="Justo A."/>
            <person name="Karasinski D."/>
            <person name="Kautmanova I."/>
            <person name="Kiss B."/>
            <person name="Kocsube S."/>
            <person name="Kotiranta H."/>
            <person name="LaButti K.M."/>
            <person name="Lechner B.E."/>
            <person name="Liimatainen K."/>
            <person name="Lipzen A."/>
            <person name="Lukacs Z."/>
            <person name="Mihaltcheva S."/>
            <person name="Morgado L.N."/>
            <person name="Niskanen T."/>
            <person name="Noordeloos M.E."/>
            <person name="Ohm R.A."/>
            <person name="Ortiz-Santana B."/>
            <person name="Ovrebo C."/>
            <person name="Racz N."/>
            <person name="Riley R."/>
            <person name="Savchenko A."/>
            <person name="Shiryaev A."/>
            <person name="Soop K."/>
            <person name="Spirin V."/>
            <person name="Szebenyi C."/>
            <person name="Tomsovsky M."/>
            <person name="Tulloss R.E."/>
            <person name="Uehling J."/>
            <person name="Grigoriev I.V."/>
            <person name="Vagvolgyi C."/>
            <person name="Papp T."/>
            <person name="Martin F.M."/>
            <person name="Miettinen O."/>
            <person name="Hibbett D.S."/>
            <person name="Nagy L.G."/>
        </authorList>
    </citation>
    <scope>NUCLEOTIDE SEQUENCE [LARGE SCALE GENOMIC DNA]</scope>
    <source>
        <strain evidence="1 2">NL-1719</strain>
    </source>
</reference>
<accession>A0ACD3A4R7</accession>
<evidence type="ECO:0000313" key="2">
    <source>
        <dbReference type="Proteomes" id="UP000308600"/>
    </source>
</evidence>
<organism evidence="1 2">
    <name type="scientific">Pluteus cervinus</name>
    <dbReference type="NCBI Taxonomy" id="181527"/>
    <lineage>
        <taxon>Eukaryota</taxon>
        <taxon>Fungi</taxon>
        <taxon>Dikarya</taxon>
        <taxon>Basidiomycota</taxon>
        <taxon>Agaricomycotina</taxon>
        <taxon>Agaricomycetes</taxon>
        <taxon>Agaricomycetidae</taxon>
        <taxon>Agaricales</taxon>
        <taxon>Pluteineae</taxon>
        <taxon>Pluteaceae</taxon>
        <taxon>Pluteus</taxon>
    </lineage>
</organism>